<comment type="function">
    <text evidence="8">Specifically dimethylates two adjacent adenosines (A1518 and A1519) in the loop of a conserved hairpin near the 3'-end of 16S rRNA in the 30S particle. May play a critical role in biogenesis of 30S subunits.</text>
</comment>
<dbReference type="Proteomes" id="UP001597297">
    <property type="component" value="Unassembled WGS sequence"/>
</dbReference>
<dbReference type="InterPro" id="IPR020084">
    <property type="entry name" value="NUDIX_hydrolase_CS"/>
</dbReference>
<evidence type="ECO:0000256" key="8">
    <source>
        <dbReference type="HAMAP-Rule" id="MF_00607"/>
    </source>
</evidence>
<organism evidence="11 12">
    <name type="scientific">Rubritalea spongiae</name>
    <dbReference type="NCBI Taxonomy" id="430797"/>
    <lineage>
        <taxon>Bacteria</taxon>
        <taxon>Pseudomonadati</taxon>
        <taxon>Verrucomicrobiota</taxon>
        <taxon>Verrucomicrobiia</taxon>
        <taxon>Verrucomicrobiales</taxon>
        <taxon>Rubritaleaceae</taxon>
        <taxon>Rubritalea</taxon>
    </lineage>
</organism>
<dbReference type="PROSITE" id="PS51462">
    <property type="entry name" value="NUDIX"/>
    <property type="match status" value="1"/>
</dbReference>
<keyword evidence="1 8" id="KW-0963">Cytoplasm</keyword>
<dbReference type="Gene3D" id="3.90.79.10">
    <property type="entry name" value="Nucleoside Triphosphate Pyrophosphohydrolase"/>
    <property type="match status" value="1"/>
</dbReference>
<dbReference type="Gene3D" id="1.10.8.100">
    <property type="entry name" value="Ribosomal RNA adenine dimethylase-like, domain 2"/>
    <property type="match status" value="1"/>
</dbReference>
<evidence type="ECO:0000256" key="1">
    <source>
        <dbReference type="ARBA" id="ARBA00022490"/>
    </source>
</evidence>
<keyword evidence="6" id="KW-0378">Hydrolase</keyword>
<dbReference type="GO" id="GO:0052908">
    <property type="term" value="F:16S rRNA (adenine(1518)-N(6)/adenine(1519)-N(6))-dimethyltransferase activity"/>
    <property type="evidence" value="ECO:0007669"/>
    <property type="project" value="UniProtKB-EC"/>
</dbReference>
<dbReference type="Pfam" id="PF00398">
    <property type="entry name" value="RrnaAD"/>
    <property type="match status" value="1"/>
</dbReference>
<dbReference type="EC" id="2.1.1.182" evidence="8"/>
<dbReference type="InterPro" id="IPR023165">
    <property type="entry name" value="rRNA_Ade_diMease-like_C"/>
</dbReference>
<evidence type="ECO:0000256" key="6">
    <source>
        <dbReference type="ARBA" id="ARBA00022801"/>
    </source>
</evidence>
<evidence type="ECO:0000256" key="2">
    <source>
        <dbReference type="ARBA" id="ARBA00022552"/>
    </source>
</evidence>
<comment type="caution">
    <text evidence="11">The sequence shown here is derived from an EMBL/GenBank/DDBJ whole genome shotgun (WGS) entry which is preliminary data.</text>
</comment>
<feature type="binding site" evidence="8 9">
    <location>
        <position position="97"/>
    </location>
    <ligand>
        <name>S-adenosyl-L-methionine</name>
        <dbReference type="ChEBI" id="CHEBI:59789"/>
    </ligand>
</feature>
<dbReference type="RefSeq" id="WP_377095342.1">
    <property type="nucleotide sequence ID" value="NZ_JBHSJM010000001.1"/>
</dbReference>
<feature type="binding site" evidence="8 9">
    <location>
        <position position="26"/>
    </location>
    <ligand>
        <name>S-adenosyl-L-methionine</name>
        <dbReference type="ChEBI" id="CHEBI:59789"/>
    </ligand>
</feature>
<dbReference type="InterPro" id="IPR011530">
    <property type="entry name" value="rRNA_adenine_dimethylase"/>
</dbReference>
<feature type="binding site" evidence="8 9">
    <location>
        <position position="117"/>
    </location>
    <ligand>
        <name>S-adenosyl-L-methionine</name>
        <dbReference type="ChEBI" id="CHEBI:59789"/>
    </ligand>
</feature>
<evidence type="ECO:0000313" key="11">
    <source>
        <dbReference type="EMBL" id="MFD2276121.1"/>
    </source>
</evidence>
<evidence type="ECO:0000256" key="9">
    <source>
        <dbReference type="PROSITE-ProRule" id="PRU01026"/>
    </source>
</evidence>
<evidence type="ECO:0000256" key="4">
    <source>
        <dbReference type="ARBA" id="ARBA00022679"/>
    </source>
</evidence>
<keyword evidence="3 8" id="KW-0489">Methyltransferase</keyword>
<dbReference type="SUPFAM" id="SSF53335">
    <property type="entry name" value="S-adenosyl-L-methionine-dependent methyltransferases"/>
    <property type="match status" value="1"/>
</dbReference>
<dbReference type="PANTHER" id="PTHR11727:SF7">
    <property type="entry name" value="DIMETHYLADENOSINE TRANSFERASE-RELATED"/>
    <property type="match status" value="1"/>
</dbReference>
<dbReference type="CDD" id="cd04692">
    <property type="entry name" value="NUDIX_Hydrolase"/>
    <property type="match status" value="1"/>
</dbReference>
<feature type="binding site" evidence="8 9">
    <location>
        <position position="72"/>
    </location>
    <ligand>
        <name>S-adenosyl-L-methionine</name>
        <dbReference type="ChEBI" id="CHEBI:59789"/>
    </ligand>
</feature>
<evidence type="ECO:0000256" key="3">
    <source>
        <dbReference type="ARBA" id="ARBA00022603"/>
    </source>
</evidence>
<accession>A0ABW5E0P6</accession>
<sequence>MEIGDIKKVLNAAGVTPSRQLGQNFLCDPVVARGIVDQLHPSENDVVVECGPGTGALTVHLVGRVKKVILVEFDSRLAEYQKETYKDRDDVEVFHHDAARFDMRQLFKYGPIKLLGNLPYSAGGAIMRNFMKRPTMISRAVLMLQKEFIDRIVAVPRTKDYGVLSLRMQSEWVSEPVMLVPPEAFTPPPKIDSTVMVCVPKPESELPNYDARLFDELIRRGFSQRRKQIKKQLPDTREWAEVAPLLGLKETARAEEISLEDWIEITRLYDDHPLKDIPQNADELFDVVDEGDVVQRQEKRGVVHAEGLLHRAVHVFVFNKRKELLLQKRSSLKDHFPSKWDSSAAGHLDAGEDYESCVVRELSEELGIEECDTQEIAKLSPSEKTGWEFIGLYLARHDGALRYPCSEVYAAEWFTLEQVREWVALRPEDFAPGFIECWKVFEEKMAGAQG</sequence>
<gene>
    <name evidence="8 11" type="primary">rsmA</name>
    <name evidence="8" type="synonym">ksgA</name>
    <name evidence="11" type="ORF">ACFSQZ_06555</name>
</gene>
<comment type="similarity">
    <text evidence="8">Belongs to the class I-like SAM-binding methyltransferase superfamily. rRNA adenine N(6)-methyltransferase family. RsmA subfamily.</text>
</comment>
<keyword evidence="7 8" id="KW-0694">RNA-binding</keyword>
<dbReference type="InterPro" id="IPR015797">
    <property type="entry name" value="NUDIX_hydrolase-like_dom_sf"/>
</dbReference>
<dbReference type="EMBL" id="JBHUJC010000019">
    <property type="protein sequence ID" value="MFD2276121.1"/>
    <property type="molecule type" value="Genomic_DNA"/>
</dbReference>
<dbReference type="NCBIfam" id="TIGR00755">
    <property type="entry name" value="ksgA"/>
    <property type="match status" value="1"/>
</dbReference>
<evidence type="ECO:0000256" key="5">
    <source>
        <dbReference type="ARBA" id="ARBA00022691"/>
    </source>
</evidence>
<dbReference type="CDD" id="cd02440">
    <property type="entry name" value="AdoMet_MTases"/>
    <property type="match status" value="1"/>
</dbReference>
<dbReference type="HAMAP" id="MF_00607">
    <property type="entry name" value="16SrRNA_methyltr_A"/>
    <property type="match status" value="1"/>
</dbReference>
<dbReference type="SUPFAM" id="SSF55811">
    <property type="entry name" value="Nudix"/>
    <property type="match status" value="1"/>
</dbReference>
<dbReference type="InterPro" id="IPR000086">
    <property type="entry name" value="NUDIX_hydrolase_dom"/>
</dbReference>
<name>A0ABW5E0P6_9BACT</name>
<keyword evidence="5 8" id="KW-0949">S-adenosyl-L-methionine</keyword>
<dbReference type="PANTHER" id="PTHR11727">
    <property type="entry name" value="DIMETHYLADENOSINE TRANSFERASE"/>
    <property type="match status" value="1"/>
</dbReference>
<keyword evidence="4 8" id="KW-0808">Transferase</keyword>
<protein>
    <recommendedName>
        <fullName evidence="8">Ribosomal RNA small subunit methyltransferase A</fullName>
        <ecNumber evidence="8">2.1.1.182</ecNumber>
    </recommendedName>
    <alternativeName>
        <fullName evidence="8">16S rRNA (adenine(1518)-N(6)/adenine(1519)-N(6))-dimethyltransferase</fullName>
    </alternativeName>
    <alternativeName>
        <fullName evidence="8">16S rRNA dimethyladenosine transferase</fullName>
    </alternativeName>
    <alternativeName>
        <fullName evidence="8">16S rRNA dimethylase</fullName>
    </alternativeName>
    <alternativeName>
        <fullName evidence="8">S-adenosylmethionine-6-N', N'-adenosyl(rRNA) dimethyltransferase</fullName>
    </alternativeName>
</protein>
<keyword evidence="2 8" id="KW-0698">rRNA processing</keyword>
<dbReference type="Gene3D" id="3.40.50.150">
    <property type="entry name" value="Vaccinia Virus protein VP39"/>
    <property type="match status" value="1"/>
</dbReference>
<dbReference type="InterPro" id="IPR020596">
    <property type="entry name" value="rRNA_Ade_Mease_Trfase_CS"/>
</dbReference>
<evidence type="ECO:0000256" key="7">
    <source>
        <dbReference type="ARBA" id="ARBA00022884"/>
    </source>
</evidence>
<comment type="catalytic activity">
    <reaction evidence="8">
        <text>adenosine(1518)/adenosine(1519) in 16S rRNA + 4 S-adenosyl-L-methionine = N(6)-dimethyladenosine(1518)/N(6)-dimethyladenosine(1519) in 16S rRNA + 4 S-adenosyl-L-homocysteine + 4 H(+)</text>
        <dbReference type="Rhea" id="RHEA:19609"/>
        <dbReference type="Rhea" id="RHEA-COMP:10232"/>
        <dbReference type="Rhea" id="RHEA-COMP:10233"/>
        <dbReference type="ChEBI" id="CHEBI:15378"/>
        <dbReference type="ChEBI" id="CHEBI:57856"/>
        <dbReference type="ChEBI" id="CHEBI:59789"/>
        <dbReference type="ChEBI" id="CHEBI:74411"/>
        <dbReference type="ChEBI" id="CHEBI:74493"/>
        <dbReference type="EC" id="2.1.1.182"/>
    </reaction>
</comment>
<feature type="binding site" evidence="8 9">
    <location>
        <position position="51"/>
    </location>
    <ligand>
        <name>S-adenosyl-L-methionine</name>
        <dbReference type="ChEBI" id="CHEBI:59789"/>
    </ligand>
</feature>
<dbReference type="Pfam" id="PF00293">
    <property type="entry name" value="NUDIX"/>
    <property type="match status" value="1"/>
</dbReference>
<dbReference type="InterPro" id="IPR020598">
    <property type="entry name" value="rRNA_Ade_methylase_Trfase_N"/>
</dbReference>
<keyword evidence="12" id="KW-1185">Reference proteome</keyword>
<proteinExistence type="inferred from homology"/>
<dbReference type="InterPro" id="IPR029063">
    <property type="entry name" value="SAM-dependent_MTases_sf"/>
</dbReference>
<comment type="subcellular location">
    <subcellularLocation>
        <location evidence="8">Cytoplasm</location>
    </subcellularLocation>
</comment>
<dbReference type="PROSITE" id="PS51689">
    <property type="entry name" value="SAM_RNA_A_N6_MT"/>
    <property type="match status" value="1"/>
</dbReference>
<dbReference type="PROSITE" id="PS00893">
    <property type="entry name" value="NUDIX_BOX"/>
    <property type="match status" value="1"/>
</dbReference>
<reference evidence="12" key="1">
    <citation type="journal article" date="2019" name="Int. J. Syst. Evol. Microbiol.">
        <title>The Global Catalogue of Microorganisms (GCM) 10K type strain sequencing project: providing services to taxonomists for standard genome sequencing and annotation.</title>
        <authorList>
            <consortium name="The Broad Institute Genomics Platform"/>
            <consortium name="The Broad Institute Genome Sequencing Center for Infectious Disease"/>
            <person name="Wu L."/>
            <person name="Ma J."/>
        </authorList>
    </citation>
    <scope>NUCLEOTIDE SEQUENCE [LARGE SCALE GENOMIC DNA]</scope>
    <source>
        <strain evidence="12">JCM 16545</strain>
    </source>
</reference>
<dbReference type="SMART" id="SM00650">
    <property type="entry name" value="rADc"/>
    <property type="match status" value="1"/>
</dbReference>
<dbReference type="InterPro" id="IPR001737">
    <property type="entry name" value="KsgA/Erm"/>
</dbReference>
<evidence type="ECO:0000313" key="12">
    <source>
        <dbReference type="Proteomes" id="UP001597297"/>
    </source>
</evidence>
<dbReference type="PROSITE" id="PS01131">
    <property type="entry name" value="RRNA_A_DIMETH"/>
    <property type="match status" value="1"/>
</dbReference>
<feature type="binding site" evidence="8 9">
    <location>
        <position position="24"/>
    </location>
    <ligand>
        <name>S-adenosyl-L-methionine</name>
        <dbReference type="ChEBI" id="CHEBI:59789"/>
    </ligand>
</feature>
<evidence type="ECO:0000259" key="10">
    <source>
        <dbReference type="PROSITE" id="PS51462"/>
    </source>
</evidence>
<feature type="domain" description="Nudix hydrolase" evidence="10">
    <location>
        <begin position="308"/>
        <end position="436"/>
    </location>
</feature>